<dbReference type="RefSeq" id="WP_191304403.1">
    <property type="nucleotide sequence ID" value="NZ_BNAR01000018.1"/>
</dbReference>
<organism evidence="2 3">
    <name type="scientific">Lentzea cavernae</name>
    <dbReference type="NCBI Taxonomy" id="2020703"/>
    <lineage>
        <taxon>Bacteria</taxon>
        <taxon>Bacillati</taxon>
        <taxon>Actinomycetota</taxon>
        <taxon>Actinomycetes</taxon>
        <taxon>Pseudonocardiales</taxon>
        <taxon>Pseudonocardiaceae</taxon>
        <taxon>Lentzea</taxon>
    </lineage>
</organism>
<gene>
    <name evidence="2" type="ORF">GCM10017774_77660</name>
</gene>
<name>A0ABQ3MQG6_9PSEU</name>
<dbReference type="EMBL" id="BNAR01000018">
    <property type="protein sequence ID" value="GHH57692.1"/>
    <property type="molecule type" value="Genomic_DNA"/>
</dbReference>
<evidence type="ECO:0000313" key="2">
    <source>
        <dbReference type="EMBL" id="GHH57692.1"/>
    </source>
</evidence>
<keyword evidence="3" id="KW-1185">Reference proteome</keyword>
<evidence type="ECO:0000313" key="3">
    <source>
        <dbReference type="Proteomes" id="UP000605568"/>
    </source>
</evidence>
<evidence type="ECO:0008006" key="4">
    <source>
        <dbReference type="Google" id="ProtNLM"/>
    </source>
</evidence>
<keyword evidence="1" id="KW-0812">Transmembrane</keyword>
<accession>A0ABQ3MQG6</accession>
<evidence type="ECO:0000256" key="1">
    <source>
        <dbReference type="SAM" id="Phobius"/>
    </source>
</evidence>
<feature type="transmembrane region" description="Helical" evidence="1">
    <location>
        <begin position="6"/>
        <end position="29"/>
    </location>
</feature>
<sequence>MGDIALLIGAIATLVGALGTTAVGIITALRSSPRERRRAATGVMRRLKESAKDGDLTDDEIRAALEEGEDDR</sequence>
<comment type="caution">
    <text evidence="2">The sequence shown here is derived from an EMBL/GenBank/DDBJ whole genome shotgun (WGS) entry which is preliminary data.</text>
</comment>
<dbReference type="Proteomes" id="UP000605568">
    <property type="component" value="Unassembled WGS sequence"/>
</dbReference>
<proteinExistence type="predicted"/>
<keyword evidence="1" id="KW-1133">Transmembrane helix</keyword>
<protein>
    <recommendedName>
        <fullName evidence="4">Short C-terminal domain-containing protein</fullName>
    </recommendedName>
</protein>
<reference evidence="3" key="1">
    <citation type="journal article" date="2019" name="Int. J. Syst. Evol. Microbiol.">
        <title>The Global Catalogue of Microorganisms (GCM) 10K type strain sequencing project: providing services to taxonomists for standard genome sequencing and annotation.</title>
        <authorList>
            <consortium name="The Broad Institute Genomics Platform"/>
            <consortium name="The Broad Institute Genome Sequencing Center for Infectious Disease"/>
            <person name="Wu L."/>
            <person name="Ma J."/>
        </authorList>
    </citation>
    <scope>NUCLEOTIDE SEQUENCE [LARGE SCALE GENOMIC DNA]</scope>
    <source>
        <strain evidence="3">CGMCC 4.7367</strain>
    </source>
</reference>
<keyword evidence="1" id="KW-0472">Membrane</keyword>